<dbReference type="Gene3D" id="3.30.750.24">
    <property type="entry name" value="STAS domain"/>
    <property type="match status" value="1"/>
</dbReference>
<accession>A0A8J3Y7R0</accession>
<dbReference type="AlphaFoldDB" id="A0A8J3Y7R0"/>
<dbReference type="PANTHER" id="PTHR33495:SF2">
    <property type="entry name" value="ANTI-SIGMA FACTOR ANTAGONIST TM_1081-RELATED"/>
    <property type="match status" value="1"/>
</dbReference>
<organism evidence="2 3">
    <name type="scientific">Spirilliplanes yamanashiensis</name>
    <dbReference type="NCBI Taxonomy" id="42233"/>
    <lineage>
        <taxon>Bacteria</taxon>
        <taxon>Bacillati</taxon>
        <taxon>Actinomycetota</taxon>
        <taxon>Actinomycetes</taxon>
        <taxon>Micromonosporales</taxon>
        <taxon>Micromonosporaceae</taxon>
        <taxon>Spirilliplanes</taxon>
    </lineage>
</organism>
<comment type="caution">
    <text evidence="2">The sequence shown here is derived from an EMBL/GenBank/DDBJ whole genome shotgun (WGS) entry which is preliminary data.</text>
</comment>
<dbReference type="PROSITE" id="PS50801">
    <property type="entry name" value="STAS"/>
    <property type="match status" value="1"/>
</dbReference>
<reference evidence="2" key="1">
    <citation type="submission" date="2021-01" db="EMBL/GenBank/DDBJ databases">
        <title>Whole genome shotgun sequence of Spirilliplanes yamanashiensis NBRC 15828.</title>
        <authorList>
            <person name="Komaki H."/>
            <person name="Tamura T."/>
        </authorList>
    </citation>
    <scope>NUCLEOTIDE SEQUENCE</scope>
    <source>
        <strain evidence="2">NBRC 15828</strain>
    </source>
</reference>
<name>A0A8J3Y7R0_9ACTN</name>
<dbReference type="InterPro" id="IPR002645">
    <property type="entry name" value="STAS_dom"/>
</dbReference>
<dbReference type="Pfam" id="PF01740">
    <property type="entry name" value="STAS"/>
    <property type="match status" value="1"/>
</dbReference>
<evidence type="ECO:0000259" key="1">
    <source>
        <dbReference type="PROSITE" id="PS50801"/>
    </source>
</evidence>
<keyword evidence="3" id="KW-1185">Reference proteome</keyword>
<evidence type="ECO:0000313" key="3">
    <source>
        <dbReference type="Proteomes" id="UP000652013"/>
    </source>
</evidence>
<dbReference type="InterPro" id="IPR036513">
    <property type="entry name" value="STAS_dom_sf"/>
</dbReference>
<sequence length="120" mass="12531">MTAPPAERLVTLDLLADAAVVGVRAGVDAGVTGELRAALTAAVDGPGHVVLDLGDAPTVDPAGLALIVRAHRRARRRGTVLCLAAPSRYVVTVLHTMRLGGLFPTFADRPSALHWLRTLP</sequence>
<dbReference type="Proteomes" id="UP000652013">
    <property type="component" value="Unassembled WGS sequence"/>
</dbReference>
<gene>
    <name evidence="2" type="ORF">Sya03_22040</name>
</gene>
<dbReference type="CDD" id="cd07043">
    <property type="entry name" value="STAS_anti-anti-sigma_factors"/>
    <property type="match status" value="1"/>
</dbReference>
<dbReference type="PANTHER" id="PTHR33495">
    <property type="entry name" value="ANTI-SIGMA FACTOR ANTAGONIST TM_1081-RELATED-RELATED"/>
    <property type="match status" value="1"/>
</dbReference>
<feature type="domain" description="STAS" evidence="1">
    <location>
        <begin position="8"/>
        <end position="120"/>
    </location>
</feature>
<protein>
    <recommendedName>
        <fullName evidence="1">STAS domain-containing protein</fullName>
    </recommendedName>
</protein>
<dbReference type="EMBL" id="BOOY01000016">
    <property type="protein sequence ID" value="GIJ02852.1"/>
    <property type="molecule type" value="Genomic_DNA"/>
</dbReference>
<dbReference type="SUPFAM" id="SSF52091">
    <property type="entry name" value="SpoIIaa-like"/>
    <property type="match status" value="1"/>
</dbReference>
<proteinExistence type="predicted"/>
<dbReference type="RefSeq" id="WP_239107334.1">
    <property type="nucleotide sequence ID" value="NZ_BAAAGJ010000005.1"/>
</dbReference>
<dbReference type="GO" id="GO:0043856">
    <property type="term" value="F:anti-sigma factor antagonist activity"/>
    <property type="evidence" value="ECO:0007669"/>
    <property type="project" value="TreeGrafter"/>
</dbReference>
<evidence type="ECO:0000313" key="2">
    <source>
        <dbReference type="EMBL" id="GIJ02852.1"/>
    </source>
</evidence>